<sequence length="73" mass="8017">MNLNLKSHSSEPHQGYGAGPGTIDTDTYVCPCGKGEVIVTHDRIPGFRESDVMILCDDCREKYGMVNSLSEIK</sequence>
<name>A0A2S6HSK9_9FIRM</name>
<dbReference type="RefSeq" id="WP_104437318.1">
    <property type="nucleotide sequence ID" value="NZ_PTJA01000006.1"/>
</dbReference>
<reference evidence="2 3" key="1">
    <citation type="submission" date="2018-02" db="EMBL/GenBank/DDBJ databases">
        <title>Genomic Encyclopedia of Archaeal and Bacterial Type Strains, Phase II (KMG-II): from individual species to whole genera.</title>
        <authorList>
            <person name="Goeker M."/>
        </authorList>
    </citation>
    <scope>NUCLEOTIDE SEQUENCE [LARGE SCALE GENOMIC DNA]</scope>
    <source>
        <strain evidence="2 3">DSM 3808</strain>
    </source>
</reference>
<proteinExistence type="predicted"/>
<organism evidence="2 3">
    <name type="scientific">Lacrimispora xylanisolvens</name>
    <dbReference type="NCBI Taxonomy" id="384636"/>
    <lineage>
        <taxon>Bacteria</taxon>
        <taxon>Bacillati</taxon>
        <taxon>Bacillota</taxon>
        <taxon>Clostridia</taxon>
        <taxon>Lachnospirales</taxon>
        <taxon>Lachnospiraceae</taxon>
        <taxon>Lacrimispora</taxon>
    </lineage>
</organism>
<accession>A0A2S6HSK9</accession>
<gene>
    <name evidence="2" type="ORF">BXY41_106223</name>
</gene>
<dbReference type="Proteomes" id="UP000237749">
    <property type="component" value="Unassembled WGS sequence"/>
</dbReference>
<dbReference type="EMBL" id="PTJA01000006">
    <property type="protein sequence ID" value="PPK80633.1"/>
    <property type="molecule type" value="Genomic_DNA"/>
</dbReference>
<dbReference type="OrthoDB" id="2918866at2"/>
<dbReference type="AlphaFoldDB" id="A0A2S6HSK9"/>
<evidence type="ECO:0000313" key="2">
    <source>
        <dbReference type="EMBL" id="PPK80633.1"/>
    </source>
</evidence>
<comment type="caution">
    <text evidence="2">The sequence shown here is derived from an EMBL/GenBank/DDBJ whole genome shotgun (WGS) entry which is preliminary data.</text>
</comment>
<evidence type="ECO:0000313" key="3">
    <source>
        <dbReference type="Proteomes" id="UP000237749"/>
    </source>
</evidence>
<evidence type="ECO:0000256" key="1">
    <source>
        <dbReference type="SAM" id="MobiDB-lite"/>
    </source>
</evidence>
<keyword evidence="3" id="KW-1185">Reference proteome</keyword>
<protein>
    <submittedName>
        <fullName evidence="2">Uncharacterized protein</fullName>
    </submittedName>
</protein>
<feature type="region of interest" description="Disordered" evidence="1">
    <location>
        <begin position="1"/>
        <end position="20"/>
    </location>
</feature>